<evidence type="ECO:0000313" key="3">
    <source>
        <dbReference type="EMBL" id="MCC2148650.1"/>
    </source>
</evidence>
<dbReference type="SMART" id="SM00954">
    <property type="entry name" value="RelA_SpoT"/>
    <property type="match status" value="1"/>
</dbReference>
<protein>
    <submittedName>
        <fullName evidence="3">(P)ppGpp synthetase</fullName>
    </submittedName>
</protein>
<dbReference type="Pfam" id="PF04607">
    <property type="entry name" value="RelA_SpoT"/>
    <property type="match status" value="1"/>
</dbReference>
<dbReference type="CDD" id="cd05399">
    <property type="entry name" value="NT_Rel-Spo_like"/>
    <property type="match status" value="1"/>
</dbReference>
<keyword evidence="4" id="KW-1185">Reference proteome</keyword>
<dbReference type="RefSeq" id="WP_022119423.1">
    <property type="nucleotide sequence ID" value="NZ_JAJEQE010000011.1"/>
</dbReference>
<accession>A0ABS8EU11</accession>
<gene>
    <name evidence="3" type="ORF">LKD42_05185</name>
</gene>
<dbReference type="Gene3D" id="1.10.287.860">
    <property type="entry name" value="Nucleotidyltransferase"/>
    <property type="match status" value="1"/>
</dbReference>
<reference evidence="3 4" key="1">
    <citation type="submission" date="2021-10" db="EMBL/GenBank/DDBJ databases">
        <title>Anaerobic single-cell dispensing facilitates the cultivation of human gut bacteria.</title>
        <authorList>
            <person name="Afrizal A."/>
        </authorList>
    </citation>
    <scope>NUCLEOTIDE SEQUENCE [LARGE SCALE GENOMIC DNA]</scope>
    <source>
        <strain evidence="3 4">CLA-AA-H246</strain>
    </source>
</reference>
<dbReference type="InterPro" id="IPR007685">
    <property type="entry name" value="RelA_SpoT"/>
</dbReference>
<name>A0ABS8EU11_9FIRM</name>
<feature type="domain" description="RelA/SpoT" evidence="2">
    <location>
        <begin position="45"/>
        <end position="168"/>
    </location>
</feature>
<sequence length="200" mass="23686">MTDTEYYDLIRPYDDAMKLLLTRLEILNHNIYKASAENPIHTMQYRIKSKQSIEEKLIRKGEEPTLENAKDLLQDIAGIRIVCYFVGDIKNLIDMLKKQSDLIFIRERDYITNPKPNGYRSHHIILGVNVFCLDASEYYPVEIQLRTISMDFWAAMEHRISYKKEYDNREQRVAELLSYADTLVDMEKEFEKYNENATLS</sequence>
<dbReference type="SUPFAM" id="SSF81301">
    <property type="entry name" value="Nucleotidyltransferase"/>
    <property type="match status" value="1"/>
</dbReference>
<evidence type="ECO:0000313" key="4">
    <source>
        <dbReference type="Proteomes" id="UP001299235"/>
    </source>
</evidence>
<evidence type="ECO:0000256" key="1">
    <source>
        <dbReference type="ARBA" id="ARBA00004976"/>
    </source>
</evidence>
<comment type="caution">
    <text evidence="3">The sequence shown here is derived from an EMBL/GenBank/DDBJ whole genome shotgun (WGS) entry which is preliminary data.</text>
</comment>
<dbReference type="PANTHER" id="PTHR47837">
    <property type="entry name" value="GTP PYROPHOSPHOKINASE YJBM"/>
    <property type="match status" value="1"/>
</dbReference>
<dbReference type="Proteomes" id="UP001299235">
    <property type="component" value="Unassembled WGS sequence"/>
</dbReference>
<evidence type="ECO:0000259" key="2">
    <source>
        <dbReference type="SMART" id="SM00954"/>
    </source>
</evidence>
<proteinExistence type="predicted"/>
<dbReference type="PANTHER" id="PTHR47837:SF2">
    <property type="entry name" value="GTP PYROPHOSPHOKINASE YWAC"/>
    <property type="match status" value="1"/>
</dbReference>
<dbReference type="InterPro" id="IPR043519">
    <property type="entry name" value="NT_sf"/>
</dbReference>
<comment type="pathway">
    <text evidence="1">Purine metabolism; ppGpp biosynthesis; ppGpp from GTP: step 1/2.</text>
</comment>
<organism evidence="3 4">
    <name type="scientific">Hominisplanchenecus faecis</name>
    <dbReference type="NCBI Taxonomy" id="2885351"/>
    <lineage>
        <taxon>Bacteria</taxon>
        <taxon>Bacillati</taxon>
        <taxon>Bacillota</taxon>
        <taxon>Clostridia</taxon>
        <taxon>Lachnospirales</taxon>
        <taxon>Lachnospiraceae</taxon>
        <taxon>Hominisplanchenecus</taxon>
    </lineage>
</organism>
<dbReference type="EMBL" id="JAJEQE010000011">
    <property type="protein sequence ID" value="MCC2148650.1"/>
    <property type="molecule type" value="Genomic_DNA"/>
</dbReference>
<dbReference type="InterPro" id="IPR052366">
    <property type="entry name" value="GTP_Pyrophosphokinase"/>
</dbReference>
<dbReference type="Gene3D" id="3.30.460.10">
    <property type="entry name" value="Beta Polymerase, domain 2"/>
    <property type="match status" value="1"/>
</dbReference>